<sequence length="158" mass="17467">MAIMGVNEFGVGASSFGNLHQNDQSIQPGMYIVSLYGPRDTTVIYAQSRHWSSDVYSGESIDTILRVKHRLEPFWSLDDDNNDGKLSMARGQQKTQVNIGGTSSGAGEANAQPKKRKMSSRVVKKSVKDLFPMLTTRTTPKVLVEAMASFMDEQKHVV</sequence>
<accession>A0ABR0ULJ9</accession>
<evidence type="ECO:0000313" key="3">
    <source>
        <dbReference type="Proteomes" id="UP001318860"/>
    </source>
</evidence>
<evidence type="ECO:0000256" key="1">
    <source>
        <dbReference type="SAM" id="MobiDB-lite"/>
    </source>
</evidence>
<name>A0ABR0ULJ9_REHGL</name>
<gene>
    <name evidence="2" type="ORF">DH2020_043023</name>
</gene>
<feature type="compositionally biased region" description="Polar residues" evidence="1">
    <location>
        <begin position="90"/>
        <end position="101"/>
    </location>
</feature>
<feature type="region of interest" description="Disordered" evidence="1">
    <location>
        <begin position="90"/>
        <end position="121"/>
    </location>
</feature>
<organism evidence="2 3">
    <name type="scientific">Rehmannia glutinosa</name>
    <name type="common">Chinese foxglove</name>
    <dbReference type="NCBI Taxonomy" id="99300"/>
    <lineage>
        <taxon>Eukaryota</taxon>
        <taxon>Viridiplantae</taxon>
        <taxon>Streptophyta</taxon>
        <taxon>Embryophyta</taxon>
        <taxon>Tracheophyta</taxon>
        <taxon>Spermatophyta</taxon>
        <taxon>Magnoliopsida</taxon>
        <taxon>eudicotyledons</taxon>
        <taxon>Gunneridae</taxon>
        <taxon>Pentapetalae</taxon>
        <taxon>asterids</taxon>
        <taxon>lamiids</taxon>
        <taxon>Lamiales</taxon>
        <taxon>Orobanchaceae</taxon>
        <taxon>Rehmannieae</taxon>
        <taxon>Rehmannia</taxon>
    </lineage>
</organism>
<comment type="caution">
    <text evidence="2">The sequence shown here is derived from an EMBL/GenBank/DDBJ whole genome shotgun (WGS) entry which is preliminary data.</text>
</comment>
<dbReference type="EMBL" id="JABTTQ020002590">
    <property type="protein sequence ID" value="KAK6123232.1"/>
    <property type="molecule type" value="Genomic_DNA"/>
</dbReference>
<keyword evidence="3" id="KW-1185">Reference proteome</keyword>
<evidence type="ECO:0000313" key="2">
    <source>
        <dbReference type="EMBL" id="KAK6123232.1"/>
    </source>
</evidence>
<protein>
    <submittedName>
        <fullName evidence="2">Uncharacterized protein</fullName>
    </submittedName>
</protein>
<proteinExistence type="predicted"/>
<reference evidence="2 3" key="1">
    <citation type="journal article" date="2021" name="Comput. Struct. Biotechnol. J.">
        <title>De novo genome assembly of the potent medicinal plant Rehmannia glutinosa using nanopore technology.</title>
        <authorList>
            <person name="Ma L."/>
            <person name="Dong C."/>
            <person name="Song C."/>
            <person name="Wang X."/>
            <person name="Zheng X."/>
            <person name="Niu Y."/>
            <person name="Chen S."/>
            <person name="Feng W."/>
        </authorList>
    </citation>
    <scope>NUCLEOTIDE SEQUENCE [LARGE SCALE GENOMIC DNA]</scope>
    <source>
        <strain evidence="2">DH-2019</strain>
    </source>
</reference>
<dbReference type="Proteomes" id="UP001318860">
    <property type="component" value="Unassembled WGS sequence"/>
</dbReference>